<name>A0A553HU35_9PEZI</name>
<feature type="compositionally biased region" description="Pro residues" evidence="1">
    <location>
        <begin position="71"/>
        <end position="85"/>
    </location>
</feature>
<organism evidence="2 3">
    <name type="scientific">Xylaria flabelliformis</name>
    <dbReference type="NCBI Taxonomy" id="2512241"/>
    <lineage>
        <taxon>Eukaryota</taxon>
        <taxon>Fungi</taxon>
        <taxon>Dikarya</taxon>
        <taxon>Ascomycota</taxon>
        <taxon>Pezizomycotina</taxon>
        <taxon>Sordariomycetes</taxon>
        <taxon>Xylariomycetidae</taxon>
        <taxon>Xylariales</taxon>
        <taxon>Xylariaceae</taxon>
        <taxon>Xylaria</taxon>
    </lineage>
</organism>
<evidence type="ECO:0000256" key="1">
    <source>
        <dbReference type="SAM" id="MobiDB-lite"/>
    </source>
</evidence>
<reference evidence="3" key="1">
    <citation type="submission" date="2019-06" db="EMBL/GenBank/DDBJ databases">
        <title>Draft genome sequence of the griseofulvin-producing fungus Xylaria cubensis strain G536.</title>
        <authorList>
            <person name="Mead M.E."/>
            <person name="Raja H.A."/>
            <person name="Steenwyk J.L."/>
            <person name="Knowles S.L."/>
            <person name="Oberlies N.H."/>
            <person name="Rokas A."/>
        </authorList>
    </citation>
    <scope>NUCLEOTIDE SEQUENCE [LARGE SCALE GENOMIC DNA]</scope>
    <source>
        <strain evidence="3">G536</strain>
    </source>
</reference>
<protein>
    <submittedName>
        <fullName evidence="2">Uncharacterized protein</fullName>
    </submittedName>
</protein>
<dbReference type="AlphaFoldDB" id="A0A553HU35"/>
<accession>A0A553HU35</accession>
<dbReference type="Proteomes" id="UP000319160">
    <property type="component" value="Unassembled WGS sequence"/>
</dbReference>
<evidence type="ECO:0000313" key="3">
    <source>
        <dbReference type="Proteomes" id="UP000319160"/>
    </source>
</evidence>
<dbReference type="EMBL" id="VFLP01000045">
    <property type="protein sequence ID" value="TRX91437.1"/>
    <property type="molecule type" value="Genomic_DNA"/>
</dbReference>
<evidence type="ECO:0000313" key="2">
    <source>
        <dbReference type="EMBL" id="TRX91437.1"/>
    </source>
</evidence>
<feature type="region of interest" description="Disordered" evidence="1">
    <location>
        <begin position="145"/>
        <end position="218"/>
    </location>
</feature>
<proteinExistence type="predicted"/>
<keyword evidence="3" id="KW-1185">Reference proteome</keyword>
<feature type="region of interest" description="Disordered" evidence="1">
    <location>
        <begin position="1"/>
        <end position="27"/>
    </location>
</feature>
<feature type="region of interest" description="Disordered" evidence="1">
    <location>
        <begin position="62"/>
        <end position="100"/>
    </location>
</feature>
<sequence length="218" mass="23429">MLSVRARPQQIAQQPLHEPVSRSSTLHGKSAQSLINFLHSGAATSLTRHHTLPLLSAHVPIPYSLSDDDPTPSPPPPPTPPPPLPLNQQQQQHRPSCASHRSAHPLFHLISLSSKVRAPNIVGHATTPQLFNAVRIAAGSAPDEQPNLIDLVPSPPLLSSSPSTPPPLLPTRPRHDQQQVSEPTIHCLLSVHLTDEPTSDPLHASSPSEPPRVTDDLS</sequence>
<gene>
    <name evidence="2" type="ORF">FHL15_007661</name>
</gene>
<comment type="caution">
    <text evidence="2">The sequence shown here is derived from an EMBL/GenBank/DDBJ whole genome shotgun (WGS) entry which is preliminary data.</text>
</comment>